<dbReference type="InterPro" id="IPR001647">
    <property type="entry name" value="HTH_TetR"/>
</dbReference>
<accession>A0A2T4PZX4</accession>
<dbReference type="Gene3D" id="1.10.357.10">
    <property type="entry name" value="Tetracycline Repressor, domain 2"/>
    <property type="match status" value="1"/>
</dbReference>
<dbReference type="PROSITE" id="PS50977">
    <property type="entry name" value="HTH_TETR_2"/>
    <property type="match status" value="1"/>
</dbReference>
<sequence length="179" mass="21300">MAGRPKDPTVNKKIYEEINRLLETTHFKNMTIDQIAENTSVSKATIYRRWKDKESMIVDMFVDQSRIIEPEYDNLFDNLYDFLIKVMKIYKTPLGSAVIEILISNQQTEAREKFMRDYFEHNRTILKSIISQHIEEDNQDLFIDIIFSPIYFNILIKPQSLTEAYIEKMLKMILKAYDV</sequence>
<evidence type="ECO:0000259" key="3">
    <source>
        <dbReference type="PROSITE" id="PS50977"/>
    </source>
</evidence>
<evidence type="ECO:0000313" key="4">
    <source>
        <dbReference type="EMBL" id="PTI50830.1"/>
    </source>
</evidence>
<dbReference type="Proteomes" id="UP000240717">
    <property type="component" value="Unassembled WGS sequence"/>
</dbReference>
<comment type="caution">
    <text evidence="4">The sequence shown here is derived from an EMBL/GenBank/DDBJ whole genome shotgun (WGS) entry which is preliminary data.</text>
</comment>
<dbReference type="InterPro" id="IPR036271">
    <property type="entry name" value="Tet_transcr_reg_TetR-rel_C_sf"/>
</dbReference>
<reference evidence="4 5" key="1">
    <citation type="journal article" date="2016" name="Front. Microbiol.">
        <title>Comprehensive Phylogenetic Analysis of Bovine Non-aureus Staphylococci Species Based on Whole-Genome Sequencing.</title>
        <authorList>
            <person name="Naushad S."/>
            <person name="Barkema H.W."/>
            <person name="Luby C."/>
            <person name="Condas L.A."/>
            <person name="Nobrega D.B."/>
            <person name="Carson D.A."/>
            <person name="De Buck J."/>
        </authorList>
    </citation>
    <scope>NUCLEOTIDE SEQUENCE [LARGE SCALE GENOMIC DNA]</scope>
    <source>
        <strain evidence="4 5">SNUC 2993</strain>
    </source>
</reference>
<dbReference type="RefSeq" id="WP_002451540.1">
    <property type="nucleotide sequence ID" value="NZ_CP054017.1"/>
</dbReference>
<dbReference type="EMBL" id="PZEV01000021">
    <property type="protein sequence ID" value="PTI50830.1"/>
    <property type="molecule type" value="Genomic_DNA"/>
</dbReference>
<protein>
    <submittedName>
        <fullName evidence="4">TetR/AcrR family transcriptional regulator</fullName>
    </submittedName>
</protein>
<organism evidence="4 5">
    <name type="scientific">Staphylococcus warneri</name>
    <dbReference type="NCBI Taxonomy" id="1292"/>
    <lineage>
        <taxon>Bacteria</taxon>
        <taxon>Bacillati</taxon>
        <taxon>Bacillota</taxon>
        <taxon>Bacilli</taxon>
        <taxon>Bacillales</taxon>
        <taxon>Staphylococcaceae</taxon>
        <taxon>Staphylococcus</taxon>
    </lineage>
</organism>
<dbReference type="GO" id="GO:0003677">
    <property type="term" value="F:DNA binding"/>
    <property type="evidence" value="ECO:0007669"/>
    <property type="project" value="UniProtKB-UniRule"/>
</dbReference>
<feature type="domain" description="HTH tetR-type" evidence="3">
    <location>
        <begin position="8"/>
        <end position="68"/>
    </location>
</feature>
<dbReference type="InterPro" id="IPR009057">
    <property type="entry name" value="Homeodomain-like_sf"/>
</dbReference>
<gene>
    <name evidence="4" type="ORF">BU085_07330</name>
</gene>
<evidence type="ECO:0000256" key="2">
    <source>
        <dbReference type="PROSITE-ProRule" id="PRU00335"/>
    </source>
</evidence>
<dbReference type="SUPFAM" id="SSF46689">
    <property type="entry name" value="Homeodomain-like"/>
    <property type="match status" value="1"/>
</dbReference>
<dbReference type="Gene3D" id="1.10.10.60">
    <property type="entry name" value="Homeodomain-like"/>
    <property type="match status" value="1"/>
</dbReference>
<dbReference type="STRING" id="1194526.A284_11735"/>
<name>A0A2T4PZX4_STAWA</name>
<dbReference type="Pfam" id="PF00440">
    <property type="entry name" value="TetR_N"/>
    <property type="match status" value="1"/>
</dbReference>
<keyword evidence="1 2" id="KW-0238">DNA-binding</keyword>
<feature type="DNA-binding region" description="H-T-H motif" evidence="2">
    <location>
        <begin position="31"/>
        <end position="50"/>
    </location>
</feature>
<dbReference type="AlphaFoldDB" id="A0A2T4PZX4"/>
<proteinExistence type="predicted"/>
<evidence type="ECO:0000256" key="1">
    <source>
        <dbReference type="ARBA" id="ARBA00023125"/>
    </source>
</evidence>
<dbReference type="SUPFAM" id="SSF48498">
    <property type="entry name" value="Tetracyclin repressor-like, C-terminal domain"/>
    <property type="match status" value="1"/>
</dbReference>
<evidence type="ECO:0000313" key="5">
    <source>
        <dbReference type="Proteomes" id="UP000240717"/>
    </source>
</evidence>